<feature type="region of interest" description="Disordered" evidence="1">
    <location>
        <begin position="76"/>
        <end position="104"/>
    </location>
</feature>
<organism evidence="2">
    <name type="scientific">Albugo laibachii Nc14</name>
    <dbReference type="NCBI Taxonomy" id="890382"/>
    <lineage>
        <taxon>Eukaryota</taxon>
        <taxon>Sar</taxon>
        <taxon>Stramenopiles</taxon>
        <taxon>Oomycota</taxon>
        <taxon>Peronosporomycetes</taxon>
        <taxon>Albuginales</taxon>
        <taxon>Albuginaceae</taxon>
        <taxon>Albugo</taxon>
    </lineage>
</organism>
<gene>
    <name evidence="2" type="primary">AlNc14C27G2629</name>
    <name evidence="2" type="ORF">ALNC14_030340</name>
</gene>
<protein>
    <submittedName>
        <fullName evidence="2">AlNc14C27G2629 protein</fullName>
    </submittedName>
</protein>
<proteinExistence type="predicted"/>
<dbReference type="AlphaFoldDB" id="F0W6Z6"/>
<sequence length="104" mass="12325">MFVIRLADQQPNSKEKCVFLIKYYDVVFRKSILHQKKQALSRLCSRNNENNKCKKNWLFTTAIESFKRTRYGGNECRHRTRQNRGNHLKPNGSRKNGIESIKPI</sequence>
<dbReference type="EMBL" id="FR824072">
    <property type="protein sequence ID" value="CCA16891.1"/>
    <property type="molecule type" value="Genomic_DNA"/>
</dbReference>
<name>F0W6Z6_9STRA</name>
<accession>F0W6Z6</accession>
<evidence type="ECO:0000256" key="1">
    <source>
        <dbReference type="SAM" id="MobiDB-lite"/>
    </source>
</evidence>
<reference evidence="2" key="2">
    <citation type="submission" date="2011-02" db="EMBL/GenBank/DDBJ databases">
        <authorList>
            <person name="MacLean D."/>
        </authorList>
    </citation>
    <scope>NUCLEOTIDE SEQUENCE</scope>
</reference>
<evidence type="ECO:0000313" key="2">
    <source>
        <dbReference type="EMBL" id="CCA16891.1"/>
    </source>
</evidence>
<feature type="compositionally biased region" description="Basic residues" evidence="1">
    <location>
        <begin position="78"/>
        <end position="87"/>
    </location>
</feature>
<reference evidence="2" key="1">
    <citation type="journal article" date="2011" name="PLoS Biol.">
        <title>Gene gain and loss during evolution of obligate parasitism in the white rust pathogen of Arabidopsis thaliana.</title>
        <authorList>
            <person name="Kemen E."/>
            <person name="Gardiner A."/>
            <person name="Schultz-Larsen T."/>
            <person name="Kemen A.C."/>
            <person name="Balmuth A.L."/>
            <person name="Robert-Seilaniantz A."/>
            <person name="Bailey K."/>
            <person name="Holub E."/>
            <person name="Studholme D.J."/>
            <person name="Maclean D."/>
            <person name="Jones J.D."/>
        </authorList>
    </citation>
    <scope>NUCLEOTIDE SEQUENCE</scope>
</reference>
<dbReference type="HOGENOM" id="CLU_2255189_0_0_1"/>